<accession>A0A2H0UGV0</accession>
<gene>
    <name evidence="3" type="ORF">COU16_00090</name>
</gene>
<dbReference type="InterPro" id="IPR002509">
    <property type="entry name" value="NODB_dom"/>
</dbReference>
<dbReference type="Pfam" id="PF01522">
    <property type="entry name" value="Polysacc_deac_1"/>
    <property type="match status" value="1"/>
</dbReference>
<keyword evidence="1" id="KW-0732">Signal</keyword>
<dbReference type="PANTHER" id="PTHR34216:SF7">
    <property type="entry name" value="POLY-BETA-1,6-N-ACETYL-D-GLUCOSAMINE N-DEACETYLASE"/>
    <property type="match status" value="1"/>
</dbReference>
<sequence>MKKILLSLLYGLRNFVDIFLNFNEVTVLCYHSISQNNKDTTIPPELFETHLTALKEAGFSLISLDDVVLGHTGKKLIPRKAVALTFDDGYRDFETDALPILEKYEAPATVFVVGDEGASRGALENTIPLLAPDAIKRLKVHPLVTIGYHSKTHVNLRECSGEVLQSEVAPLFSAEFFAYPGGNYSSEAVRAVREAGYRAAFSIKRDMVGTWSDTFLLPRIVIERKDTPQQVVRSVTVAQHWYAFLRKMTKKYG</sequence>
<protein>
    <recommendedName>
        <fullName evidence="2">NodB homology domain-containing protein</fullName>
    </recommendedName>
</protein>
<dbReference type="Proteomes" id="UP000229344">
    <property type="component" value="Unassembled WGS sequence"/>
</dbReference>
<evidence type="ECO:0000256" key="1">
    <source>
        <dbReference type="ARBA" id="ARBA00022729"/>
    </source>
</evidence>
<dbReference type="EMBL" id="PFBI01000001">
    <property type="protein sequence ID" value="PIR84906.1"/>
    <property type="molecule type" value="Genomic_DNA"/>
</dbReference>
<proteinExistence type="predicted"/>
<dbReference type="InterPro" id="IPR011330">
    <property type="entry name" value="Glyco_hydro/deAcase_b/a-brl"/>
</dbReference>
<dbReference type="PROSITE" id="PS51677">
    <property type="entry name" value="NODB"/>
    <property type="match status" value="1"/>
</dbReference>
<feature type="domain" description="NodB homology" evidence="2">
    <location>
        <begin position="80"/>
        <end position="253"/>
    </location>
</feature>
<organism evidence="3 4">
    <name type="scientific">Candidatus Kaiserbacteria bacterium CG10_big_fil_rev_8_21_14_0_10_47_16</name>
    <dbReference type="NCBI Taxonomy" id="1974608"/>
    <lineage>
        <taxon>Bacteria</taxon>
        <taxon>Candidatus Kaiseribacteriota</taxon>
    </lineage>
</organism>
<dbReference type="InterPro" id="IPR051398">
    <property type="entry name" value="Polysacch_Deacetylase"/>
</dbReference>
<comment type="caution">
    <text evidence="3">The sequence shown here is derived from an EMBL/GenBank/DDBJ whole genome shotgun (WGS) entry which is preliminary data.</text>
</comment>
<dbReference type="AlphaFoldDB" id="A0A2H0UGV0"/>
<evidence type="ECO:0000259" key="2">
    <source>
        <dbReference type="PROSITE" id="PS51677"/>
    </source>
</evidence>
<dbReference type="CDD" id="cd10918">
    <property type="entry name" value="CE4_NodB_like_5s_6s"/>
    <property type="match status" value="1"/>
</dbReference>
<evidence type="ECO:0000313" key="4">
    <source>
        <dbReference type="Proteomes" id="UP000229344"/>
    </source>
</evidence>
<dbReference type="SUPFAM" id="SSF88713">
    <property type="entry name" value="Glycoside hydrolase/deacetylase"/>
    <property type="match status" value="1"/>
</dbReference>
<dbReference type="PANTHER" id="PTHR34216">
    <property type="match status" value="1"/>
</dbReference>
<evidence type="ECO:0000313" key="3">
    <source>
        <dbReference type="EMBL" id="PIR84906.1"/>
    </source>
</evidence>
<dbReference type="GO" id="GO:0016810">
    <property type="term" value="F:hydrolase activity, acting on carbon-nitrogen (but not peptide) bonds"/>
    <property type="evidence" value="ECO:0007669"/>
    <property type="project" value="InterPro"/>
</dbReference>
<reference evidence="4" key="1">
    <citation type="submission" date="2017-09" db="EMBL/GenBank/DDBJ databases">
        <title>Depth-based differentiation of microbial function through sediment-hosted aquifers and enrichment of novel symbionts in the deep terrestrial subsurface.</title>
        <authorList>
            <person name="Probst A.J."/>
            <person name="Ladd B."/>
            <person name="Jarett J.K."/>
            <person name="Geller-Mcgrath D.E."/>
            <person name="Sieber C.M.K."/>
            <person name="Emerson J.B."/>
            <person name="Anantharaman K."/>
            <person name="Thomas B.C."/>
            <person name="Malmstrom R."/>
            <person name="Stieglmeier M."/>
            <person name="Klingl A."/>
            <person name="Woyke T."/>
            <person name="Ryan C.M."/>
            <person name="Banfield J.F."/>
        </authorList>
    </citation>
    <scope>NUCLEOTIDE SEQUENCE [LARGE SCALE GENOMIC DNA]</scope>
</reference>
<name>A0A2H0UGV0_9BACT</name>
<dbReference type="Gene3D" id="3.20.20.370">
    <property type="entry name" value="Glycoside hydrolase/deacetylase"/>
    <property type="match status" value="1"/>
</dbReference>
<dbReference type="GO" id="GO:0005975">
    <property type="term" value="P:carbohydrate metabolic process"/>
    <property type="evidence" value="ECO:0007669"/>
    <property type="project" value="InterPro"/>
</dbReference>